<keyword evidence="1" id="KW-0998">Cell outer membrane</keyword>
<name>A0ABT9GVL5_9GAMM</name>
<evidence type="ECO:0000313" key="2">
    <source>
        <dbReference type="EMBL" id="MDP4534760.1"/>
    </source>
</evidence>
<evidence type="ECO:0000313" key="3">
    <source>
        <dbReference type="Proteomes" id="UP001231616"/>
    </source>
</evidence>
<dbReference type="EMBL" id="JAUZVZ010000001">
    <property type="protein sequence ID" value="MDP4534760.1"/>
    <property type="molecule type" value="Genomic_DNA"/>
</dbReference>
<dbReference type="Gene3D" id="2.40.160.20">
    <property type="match status" value="1"/>
</dbReference>
<comment type="subcellular location">
    <subcellularLocation>
        <location evidence="1">Cell outer membrane</location>
        <topology evidence="1">Multi-pass membrane protein</topology>
    </subcellularLocation>
</comment>
<proteinExistence type="inferred from homology"/>
<organism evidence="2 3">
    <name type="scientific">Alkalimonas collagenimarina</name>
    <dbReference type="NCBI Taxonomy" id="400390"/>
    <lineage>
        <taxon>Bacteria</taxon>
        <taxon>Pseudomonadati</taxon>
        <taxon>Pseudomonadota</taxon>
        <taxon>Gammaproteobacteria</taxon>
        <taxon>Alkalimonas</taxon>
    </lineage>
</organism>
<comment type="similarity">
    <text evidence="1">Belongs to the PagL family.</text>
</comment>
<keyword evidence="3" id="KW-1185">Reference proteome</keyword>
<keyword evidence="1 2" id="KW-0378">Hydrolase</keyword>
<protein>
    <recommendedName>
        <fullName evidence="1">Lipid A deacylase</fullName>
        <ecNumber evidence="1">3.1.1.77</ecNumber>
    </recommendedName>
    <alternativeName>
        <fullName evidence="1">LPS 3-O-deacylase</fullName>
    </alternativeName>
    <alternativeName>
        <fullName evidence="1">Outer membrane enzyme</fullName>
    </alternativeName>
</protein>
<accession>A0ABT9GVL5</accession>
<dbReference type="InterPro" id="IPR018550">
    <property type="entry name" value="Lipid-A_deacylase-rel"/>
</dbReference>
<dbReference type="Proteomes" id="UP001231616">
    <property type="component" value="Unassembled WGS sequence"/>
</dbReference>
<sequence length="174" mass="19690">MLFVSMLGQVQADTGTEHISQVSVEYLKGAGRVQGLRLAYRPSEYHFATLPILGDANLYWEASTNFWQYGQPSKYQSNVVLALSPVLKKQFANWSGKPVFWELGVGVSVLTKREFAGKDLGSYFQFEDRLGLLIGLDQQSSKMLAIRYMHYSNAGLSNRNPGMDFLNIAYSWRF</sequence>
<comment type="catalytic activity">
    <reaction evidence="1">
        <text>a 3-(acyloxy)acyl derivative of bacterial toxin + H2O = a 3-hydroxyacyl derivative of bacterial toxin + a fatty acid + H(+)</text>
        <dbReference type="Rhea" id="RHEA:12032"/>
        <dbReference type="ChEBI" id="CHEBI:15377"/>
        <dbReference type="ChEBI" id="CHEBI:15378"/>
        <dbReference type="ChEBI" id="CHEBI:28868"/>
        <dbReference type="ChEBI" id="CHEBI:136853"/>
        <dbReference type="ChEBI" id="CHEBI:140675"/>
        <dbReference type="EC" id="3.1.1.77"/>
    </reaction>
</comment>
<comment type="subunit">
    <text evidence="1">Homodimer.</text>
</comment>
<keyword evidence="1" id="KW-0472">Membrane</keyword>
<comment type="function">
    <text evidence="1">Has lipid A 3-O-deacylase activity. Hydrolyzes the ester bond at the 3 position of lipid A, a bioactive component of lipopolysaccharide (LPS), thereby releasing the primary fatty acyl moiety.</text>
</comment>
<dbReference type="EC" id="3.1.1.77" evidence="1"/>
<comment type="caution">
    <text evidence="2">The sequence shown here is derived from an EMBL/GenBank/DDBJ whole genome shotgun (WGS) entry which is preliminary data.</text>
</comment>
<evidence type="ECO:0000256" key="1">
    <source>
        <dbReference type="PIRNR" id="PIRNR029681"/>
    </source>
</evidence>
<dbReference type="Pfam" id="PF09411">
    <property type="entry name" value="PagL"/>
    <property type="match status" value="1"/>
</dbReference>
<dbReference type="RefSeq" id="WP_305892027.1">
    <property type="nucleotide sequence ID" value="NZ_JAUZVZ010000001.1"/>
</dbReference>
<reference evidence="2 3" key="1">
    <citation type="submission" date="2023-08" db="EMBL/GenBank/DDBJ databases">
        <authorList>
            <person name="Joshi A."/>
            <person name="Thite S."/>
        </authorList>
    </citation>
    <scope>NUCLEOTIDE SEQUENCE [LARGE SCALE GENOMIC DNA]</scope>
    <source>
        <strain evidence="2 3">AC40</strain>
    </source>
</reference>
<dbReference type="GO" id="GO:0016787">
    <property type="term" value="F:hydrolase activity"/>
    <property type="evidence" value="ECO:0007669"/>
    <property type="project" value="UniProtKB-KW"/>
</dbReference>
<gene>
    <name evidence="2" type="ORF">Q3O60_00950</name>
</gene>
<dbReference type="PIRSF" id="PIRSF029681">
    <property type="entry name" value="PagL"/>
    <property type="match status" value="1"/>
</dbReference>